<proteinExistence type="predicted"/>
<accession>A0A0Q1E3I3</accession>
<dbReference type="InterPro" id="IPR024079">
    <property type="entry name" value="MetalloPept_cat_dom_sf"/>
</dbReference>
<dbReference type="STRING" id="1544413.Clow_00292"/>
<evidence type="ECO:0000313" key="2">
    <source>
        <dbReference type="EMBL" id="KQB87238.1"/>
    </source>
</evidence>
<feature type="signal peptide" evidence="1">
    <location>
        <begin position="1"/>
        <end position="26"/>
    </location>
</feature>
<protein>
    <recommendedName>
        <fullName evidence="4">Peptidase M10 metallopeptidase domain-containing protein</fullName>
    </recommendedName>
</protein>
<keyword evidence="1" id="KW-0732">Signal</keyword>
<dbReference type="Gene3D" id="3.40.390.10">
    <property type="entry name" value="Collagenase (Catalytic Domain)"/>
    <property type="match status" value="1"/>
</dbReference>
<dbReference type="GO" id="GO:0008237">
    <property type="term" value="F:metallopeptidase activity"/>
    <property type="evidence" value="ECO:0007669"/>
    <property type="project" value="InterPro"/>
</dbReference>
<keyword evidence="3" id="KW-1185">Reference proteome</keyword>
<dbReference type="AlphaFoldDB" id="A0A0Q1E3I3"/>
<dbReference type="OrthoDB" id="4418471at2"/>
<sequence>MRYLRAAAATLMACVASVSVVQPASARDYSYFVTDAQCRQVHRALESGQPIPYMEKMTGLVGTVENGQAEVYLGTSRYADEIRQSVNDWNEALGGQITIEIVDAKTERSINFSDVDGFKYYNGITYNHEKGSDIELVTTHLDGFSSENRSFVISHEMGHSFGMNHGCGGSLMADKTVFSRVSTLKPSELDVALVLANNLNR</sequence>
<evidence type="ECO:0000256" key="1">
    <source>
        <dbReference type="SAM" id="SignalP"/>
    </source>
</evidence>
<reference evidence="2 3" key="1">
    <citation type="submission" date="2015-10" db="EMBL/GenBank/DDBJ databases">
        <title>Corynebacteirum lowii and Corynebacterium oculi species nova, derived from human clinical disease and and emended description of Corynebacterium mastiditis.</title>
        <authorList>
            <person name="Bernard K."/>
            <person name="Pacheco A.L."/>
            <person name="Mcdougall C."/>
            <person name="Burtx T."/>
            <person name="Weibe D."/>
            <person name="Tyler S."/>
            <person name="Olson A.B."/>
            <person name="Cnockaert M."/>
            <person name="Eguchi H."/>
            <person name="Kuwahara T."/>
            <person name="Nakayama-Imaohji H."/>
            <person name="Boudewijins M."/>
            <person name="Van Hoecke F."/>
            <person name="Bernier A.-M."/>
            <person name="Vandamme P."/>
        </authorList>
    </citation>
    <scope>NUCLEOTIDE SEQUENCE [LARGE SCALE GENOMIC DNA]</scope>
    <source>
        <strain evidence="2 3">NML 130206</strain>
    </source>
</reference>
<dbReference type="PATRIC" id="fig|1544413.3.peg.294"/>
<comment type="caution">
    <text evidence="2">The sequence shown here is derived from an EMBL/GenBank/DDBJ whole genome shotgun (WGS) entry which is preliminary data.</text>
</comment>
<dbReference type="SUPFAM" id="SSF55486">
    <property type="entry name" value="Metalloproteases ('zincins'), catalytic domain"/>
    <property type="match status" value="1"/>
</dbReference>
<name>A0A0Q1E3I3_9CORY</name>
<dbReference type="RefSeq" id="WP_156334522.1">
    <property type="nucleotide sequence ID" value="NZ_JAUSQY010000001.1"/>
</dbReference>
<evidence type="ECO:0008006" key="4">
    <source>
        <dbReference type="Google" id="ProtNLM"/>
    </source>
</evidence>
<dbReference type="EMBL" id="LKEV01000001">
    <property type="protein sequence ID" value="KQB87238.1"/>
    <property type="molecule type" value="Genomic_DNA"/>
</dbReference>
<organism evidence="2 3">
    <name type="scientific">Corynebacterium lowii</name>
    <dbReference type="NCBI Taxonomy" id="1544413"/>
    <lineage>
        <taxon>Bacteria</taxon>
        <taxon>Bacillati</taxon>
        <taxon>Actinomycetota</taxon>
        <taxon>Actinomycetes</taxon>
        <taxon>Mycobacteriales</taxon>
        <taxon>Corynebacteriaceae</taxon>
        <taxon>Corynebacterium</taxon>
    </lineage>
</organism>
<gene>
    <name evidence="2" type="ORF">Clow_00292</name>
</gene>
<feature type="chain" id="PRO_5006189788" description="Peptidase M10 metallopeptidase domain-containing protein" evidence="1">
    <location>
        <begin position="27"/>
        <end position="201"/>
    </location>
</feature>
<evidence type="ECO:0000313" key="3">
    <source>
        <dbReference type="Proteomes" id="UP000050488"/>
    </source>
</evidence>
<dbReference type="Proteomes" id="UP000050488">
    <property type="component" value="Unassembled WGS sequence"/>
</dbReference>